<protein>
    <submittedName>
        <fullName evidence="1">Uncharacterized protein</fullName>
    </submittedName>
</protein>
<dbReference type="RefSeq" id="WP_201275736.1">
    <property type="nucleotide sequence ID" value="NZ_JACVDA010000015.1"/>
</dbReference>
<evidence type="ECO:0000313" key="1">
    <source>
        <dbReference type="EMBL" id="MBK1468833.1"/>
    </source>
</evidence>
<keyword evidence="2" id="KW-1185">Reference proteome</keyword>
<organism evidence="1 2">
    <name type="scientific">Parvimonas parva</name>
    <dbReference type="NCBI Taxonomy" id="2769485"/>
    <lineage>
        <taxon>Bacteria</taxon>
        <taxon>Bacillati</taxon>
        <taxon>Bacillota</taxon>
        <taxon>Tissierellia</taxon>
        <taxon>Tissierellales</taxon>
        <taxon>Peptoniphilaceae</taxon>
        <taxon>Parvimonas</taxon>
    </lineage>
</organism>
<dbReference type="Proteomes" id="UP000823123">
    <property type="component" value="Unassembled WGS sequence"/>
</dbReference>
<reference evidence="1 2" key="1">
    <citation type="submission" date="2020-09" db="EMBL/GenBank/DDBJ databases">
        <title>Parvimonas S3374 sp. nov.</title>
        <authorList>
            <person name="Buhl M."/>
        </authorList>
    </citation>
    <scope>NUCLEOTIDE SEQUENCE [LARGE SCALE GENOMIC DNA]</scope>
    <source>
        <strain evidence="1 2">S3374</strain>
    </source>
</reference>
<name>A0ABS1C9S1_9FIRM</name>
<evidence type="ECO:0000313" key="2">
    <source>
        <dbReference type="Proteomes" id="UP000823123"/>
    </source>
</evidence>
<gene>
    <name evidence="1" type="ORF">IBJ83_05820</name>
</gene>
<proteinExistence type="predicted"/>
<sequence>MDKNLKNFIKKNKSGVIRVNSFEFDDFFSAIFEICENEKDIIFLERELKKIISESAGEKKTLLTEAKNIRNEY</sequence>
<comment type="caution">
    <text evidence="1">The sequence shown here is derived from an EMBL/GenBank/DDBJ whole genome shotgun (WGS) entry which is preliminary data.</text>
</comment>
<dbReference type="EMBL" id="JACVDA010000015">
    <property type="protein sequence ID" value="MBK1468833.1"/>
    <property type="molecule type" value="Genomic_DNA"/>
</dbReference>
<accession>A0ABS1C9S1</accession>